<evidence type="ECO:0000313" key="1">
    <source>
        <dbReference type="Proteomes" id="UP000694846"/>
    </source>
</evidence>
<dbReference type="SUPFAM" id="SSF53098">
    <property type="entry name" value="Ribonuclease H-like"/>
    <property type="match status" value="1"/>
</dbReference>
<dbReference type="RefSeq" id="XP_025419548.1">
    <property type="nucleotide sequence ID" value="XM_025563763.1"/>
</dbReference>
<keyword evidence="1" id="KW-1185">Reference proteome</keyword>
<dbReference type="PANTHER" id="PTHR45749:SF37">
    <property type="entry name" value="OS05G0311600 PROTEIN"/>
    <property type="match status" value="1"/>
</dbReference>
<dbReference type="AlphaFoldDB" id="A0A8B8G9J4"/>
<dbReference type="InterPro" id="IPR012337">
    <property type="entry name" value="RNaseH-like_sf"/>
</dbReference>
<proteinExistence type="predicted"/>
<sequence length="181" mass="20665">MLWNSKFSKDLGFIDISKGRNSTQIYSAILNFFEEQNINVEIIHIVVQSYDGASVMSGHLNGVQAKVQKQYPAAIYIHCMAHRLNLVVLDLCKAIKIAQNVFNILEATYVHFSEPSKNTELLEIQKQLGLKKGQVMRICNTRWICRYKNCEVIINNYKAIVAVLQKEIEDQYNKDVAQAIG</sequence>
<dbReference type="OrthoDB" id="6628349at2759"/>
<accession>A0A8B8G9J4</accession>
<name>A0A8B8G9J4_9HEMI</name>
<protein>
    <submittedName>
        <fullName evidence="2">Zinc finger MYM-type protein 1-like isoform X2</fullName>
    </submittedName>
</protein>
<reference evidence="2" key="1">
    <citation type="submission" date="2025-08" db="UniProtKB">
        <authorList>
            <consortium name="RefSeq"/>
        </authorList>
    </citation>
    <scope>IDENTIFICATION</scope>
    <source>
        <tissue evidence="2">Whole body</tissue>
    </source>
</reference>
<dbReference type="GeneID" id="112689807"/>
<dbReference type="PANTHER" id="PTHR45749">
    <property type="match status" value="1"/>
</dbReference>
<dbReference type="Proteomes" id="UP000694846">
    <property type="component" value="Unplaced"/>
</dbReference>
<organism evidence="1 2">
    <name type="scientific">Sipha flava</name>
    <name type="common">yellow sugarcane aphid</name>
    <dbReference type="NCBI Taxonomy" id="143950"/>
    <lineage>
        <taxon>Eukaryota</taxon>
        <taxon>Metazoa</taxon>
        <taxon>Ecdysozoa</taxon>
        <taxon>Arthropoda</taxon>
        <taxon>Hexapoda</taxon>
        <taxon>Insecta</taxon>
        <taxon>Pterygota</taxon>
        <taxon>Neoptera</taxon>
        <taxon>Paraneoptera</taxon>
        <taxon>Hemiptera</taxon>
        <taxon>Sternorrhyncha</taxon>
        <taxon>Aphidomorpha</taxon>
        <taxon>Aphidoidea</taxon>
        <taxon>Aphididae</taxon>
        <taxon>Sipha</taxon>
    </lineage>
</organism>
<gene>
    <name evidence="2" type="primary">LOC112689807</name>
</gene>
<evidence type="ECO:0000313" key="2">
    <source>
        <dbReference type="RefSeq" id="XP_025419548.1"/>
    </source>
</evidence>